<accession>A0A4R2GJR5</accession>
<dbReference type="InterPro" id="IPR029045">
    <property type="entry name" value="ClpP/crotonase-like_dom_sf"/>
</dbReference>
<dbReference type="Gene3D" id="3.30.750.170">
    <property type="match status" value="1"/>
</dbReference>
<dbReference type="AlphaFoldDB" id="A0A4R2GJR5"/>
<dbReference type="GO" id="GO:0008236">
    <property type="term" value="F:serine-type peptidase activity"/>
    <property type="evidence" value="ECO:0007669"/>
    <property type="project" value="InterPro"/>
</dbReference>
<sequence length="545" mass="61456">MTILYSCKDDDKAQILSSVEVNIKIDDNYNFISLENTTIRITNIQSGEADSTKLIDGTKALFTDLIPGDYQVQAYRHLTDDEKESLYGDKSTNIYIASTQNIKAGAIQDIRIYLTLKPNVEFLPTQTLTVNNFIYTYMDYAYFWHKEMPEINYRTQRDPEAYFYSLLKNPDDKWSFITDDIDALIAYFDGVSKSKGYSVQPYYLRQGSNQVIIYVEYVYRNSPASEAGLQRGDMIHKINGETVTDQNYQRLLNNDNMVLTLGYLDDSGNIISLSPEVEINAVENLQHHPIIASSIHEIEGSTIGYLAYSSFTASYDTALVNTFSDFKAAGVNELILDLRYNGGGRVSSAVLLAGLIAPKSSVGEVFIEEVWNENLKDYNTNLRIPNQSMNLDLSRVYILTTSGTASASEMMIYGLAPHMEVIQIGTQTHGKYYGSIMIQDIDQSTNQRRHSWAMQPIVMRAQNVTNDINYQQGLPPNHTLRDNIYNAQLGEIEEHFLSNAISLITSGTFGALAPELKKASIDYIKIENFKETSTPFHGTMITELP</sequence>
<organism evidence="2 3">
    <name type="scientific">Natronoflexus pectinivorans</name>
    <dbReference type="NCBI Taxonomy" id="682526"/>
    <lineage>
        <taxon>Bacteria</taxon>
        <taxon>Pseudomonadati</taxon>
        <taxon>Bacteroidota</taxon>
        <taxon>Bacteroidia</taxon>
        <taxon>Marinilabiliales</taxon>
        <taxon>Marinilabiliaceae</taxon>
        <taxon>Natronoflexus</taxon>
    </lineage>
</organism>
<reference evidence="2 3" key="1">
    <citation type="submission" date="2019-03" db="EMBL/GenBank/DDBJ databases">
        <title>Genomic Encyclopedia of Type Strains, Phase IV (KMG-IV): sequencing the most valuable type-strain genomes for metagenomic binning, comparative biology and taxonomic classification.</title>
        <authorList>
            <person name="Goeker M."/>
        </authorList>
    </citation>
    <scope>NUCLEOTIDE SEQUENCE [LARGE SCALE GENOMIC DNA]</scope>
    <source>
        <strain evidence="2 3">DSM 24179</strain>
    </source>
</reference>
<dbReference type="Gene3D" id="2.30.42.10">
    <property type="match status" value="1"/>
</dbReference>
<dbReference type="EMBL" id="SLWK01000004">
    <property type="protein sequence ID" value="TCO08930.1"/>
    <property type="molecule type" value="Genomic_DNA"/>
</dbReference>
<dbReference type="InterPro" id="IPR041489">
    <property type="entry name" value="PDZ_6"/>
</dbReference>
<dbReference type="SMART" id="SM00228">
    <property type="entry name" value="PDZ"/>
    <property type="match status" value="1"/>
</dbReference>
<keyword evidence="3" id="KW-1185">Reference proteome</keyword>
<dbReference type="Proteomes" id="UP000295221">
    <property type="component" value="Unassembled WGS sequence"/>
</dbReference>
<dbReference type="SMART" id="SM00245">
    <property type="entry name" value="TSPc"/>
    <property type="match status" value="1"/>
</dbReference>
<evidence type="ECO:0000259" key="1">
    <source>
        <dbReference type="PROSITE" id="PS50106"/>
    </source>
</evidence>
<evidence type="ECO:0000313" key="3">
    <source>
        <dbReference type="Proteomes" id="UP000295221"/>
    </source>
</evidence>
<dbReference type="Pfam" id="PF18294">
    <property type="entry name" value="Pept_S41_N"/>
    <property type="match status" value="1"/>
</dbReference>
<dbReference type="CDD" id="cd07561">
    <property type="entry name" value="Peptidase_S41_CPP_like"/>
    <property type="match status" value="1"/>
</dbReference>
<proteinExistence type="predicted"/>
<feature type="domain" description="PDZ" evidence="1">
    <location>
        <begin position="184"/>
        <end position="267"/>
    </location>
</feature>
<dbReference type="GO" id="GO:0004175">
    <property type="term" value="F:endopeptidase activity"/>
    <property type="evidence" value="ECO:0007669"/>
    <property type="project" value="TreeGrafter"/>
</dbReference>
<dbReference type="GO" id="GO:0030288">
    <property type="term" value="C:outer membrane-bounded periplasmic space"/>
    <property type="evidence" value="ECO:0007669"/>
    <property type="project" value="TreeGrafter"/>
</dbReference>
<dbReference type="PANTHER" id="PTHR32060">
    <property type="entry name" value="TAIL-SPECIFIC PROTEASE"/>
    <property type="match status" value="1"/>
</dbReference>
<dbReference type="InterPro" id="IPR005151">
    <property type="entry name" value="Tail-specific_protease"/>
</dbReference>
<dbReference type="Pfam" id="PF17820">
    <property type="entry name" value="PDZ_6"/>
    <property type="match status" value="1"/>
</dbReference>
<dbReference type="SUPFAM" id="SSF50156">
    <property type="entry name" value="PDZ domain-like"/>
    <property type="match status" value="1"/>
</dbReference>
<comment type="caution">
    <text evidence="2">The sequence shown here is derived from an EMBL/GenBank/DDBJ whole genome shotgun (WGS) entry which is preliminary data.</text>
</comment>
<gene>
    <name evidence="2" type="ORF">EV194_104241</name>
</gene>
<dbReference type="GO" id="GO:0007165">
    <property type="term" value="P:signal transduction"/>
    <property type="evidence" value="ECO:0007669"/>
    <property type="project" value="TreeGrafter"/>
</dbReference>
<dbReference type="PROSITE" id="PS50106">
    <property type="entry name" value="PDZ"/>
    <property type="match status" value="1"/>
</dbReference>
<dbReference type="InterPro" id="IPR001478">
    <property type="entry name" value="PDZ"/>
</dbReference>
<dbReference type="PANTHER" id="PTHR32060:SF30">
    <property type="entry name" value="CARBOXY-TERMINAL PROCESSING PROTEASE CTPA"/>
    <property type="match status" value="1"/>
</dbReference>
<protein>
    <submittedName>
        <fullName evidence="2">Peptidase S41-like protein</fullName>
    </submittedName>
</protein>
<dbReference type="SUPFAM" id="SSF52096">
    <property type="entry name" value="ClpP/crotonase"/>
    <property type="match status" value="1"/>
</dbReference>
<dbReference type="InterPro" id="IPR041613">
    <property type="entry name" value="Pept_S41_N"/>
</dbReference>
<dbReference type="InterPro" id="IPR036034">
    <property type="entry name" value="PDZ_sf"/>
</dbReference>
<dbReference type="GO" id="GO:0006508">
    <property type="term" value="P:proteolysis"/>
    <property type="evidence" value="ECO:0007669"/>
    <property type="project" value="InterPro"/>
</dbReference>
<name>A0A4R2GJR5_9BACT</name>
<dbReference type="Pfam" id="PF03572">
    <property type="entry name" value="Peptidase_S41"/>
    <property type="match status" value="1"/>
</dbReference>
<dbReference type="Gene3D" id="3.90.226.10">
    <property type="entry name" value="2-enoyl-CoA Hydratase, Chain A, domain 1"/>
    <property type="match status" value="1"/>
</dbReference>
<evidence type="ECO:0000313" key="2">
    <source>
        <dbReference type="EMBL" id="TCO08930.1"/>
    </source>
</evidence>